<keyword evidence="7" id="KW-0752">Steroid biosynthesis</keyword>
<evidence type="ECO:0000256" key="13">
    <source>
        <dbReference type="ARBA" id="ARBA00023166"/>
    </source>
</evidence>
<dbReference type="GO" id="GO:0072330">
    <property type="term" value="P:monocarboxylic acid biosynthetic process"/>
    <property type="evidence" value="ECO:0007669"/>
    <property type="project" value="UniProtKB-ARBA"/>
</dbReference>
<keyword evidence="11" id="KW-0443">Lipid metabolism</keyword>
<feature type="transmembrane region" description="Helical" evidence="19">
    <location>
        <begin position="374"/>
        <end position="398"/>
    </location>
</feature>
<feature type="compositionally biased region" description="Polar residues" evidence="18">
    <location>
        <begin position="1"/>
        <end position="10"/>
    </location>
</feature>
<protein>
    <recommendedName>
        <fullName evidence="16">Delta(24(24(1)))-sterol reductase</fullName>
        <ecNumber evidence="16">1.3.1.71</ecNumber>
    </recommendedName>
</protein>
<feature type="transmembrane region" description="Helical" evidence="19">
    <location>
        <begin position="309"/>
        <end position="328"/>
    </location>
</feature>
<dbReference type="FunFam" id="1.20.120.1630:FF:000003">
    <property type="entry name" value="C-24(28) sterol reductase"/>
    <property type="match status" value="1"/>
</dbReference>
<feature type="domain" description="Dienelactone hydrolase" evidence="20">
    <location>
        <begin position="596"/>
        <end position="813"/>
    </location>
</feature>
<name>A0A9W9I7Q0_9EURO</name>
<evidence type="ECO:0000256" key="11">
    <source>
        <dbReference type="ARBA" id="ARBA00023098"/>
    </source>
</evidence>
<dbReference type="PANTHER" id="PTHR47562:SF2">
    <property type="entry name" value="CARBOXYMETHYLENEBUTENOLIDASE-RELATED"/>
    <property type="match status" value="1"/>
</dbReference>
<evidence type="ECO:0000256" key="2">
    <source>
        <dbReference type="ARBA" id="ARBA00005402"/>
    </source>
</evidence>
<comment type="caution">
    <text evidence="21">The sequence shown here is derived from an EMBL/GenBank/DDBJ whole genome shotgun (WGS) entry which is preliminary data.</text>
</comment>
<evidence type="ECO:0000256" key="12">
    <source>
        <dbReference type="ARBA" id="ARBA00023136"/>
    </source>
</evidence>
<dbReference type="Proteomes" id="UP001146351">
    <property type="component" value="Unassembled WGS sequence"/>
</dbReference>
<evidence type="ECO:0000256" key="5">
    <source>
        <dbReference type="ARBA" id="ARBA00022824"/>
    </source>
</evidence>
<feature type="transmembrane region" description="Helical" evidence="19">
    <location>
        <begin position="252"/>
        <end position="274"/>
    </location>
</feature>
<dbReference type="Gene3D" id="1.20.120.1630">
    <property type="match status" value="1"/>
</dbReference>
<dbReference type="Pfam" id="PF01222">
    <property type="entry name" value="ERG4_ERG24"/>
    <property type="match status" value="1"/>
</dbReference>
<keyword evidence="6" id="KW-0521">NADP</keyword>
<keyword evidence="5" id="KW-0256">Endoplasmic reticulum</keyword>
<dbReference type="Gene3D" id="3.40.50.1820">
    <property type="entry name" value="alpha/beta hydrolase"/>
    <property type="match status" value="1"/>
</dbReference>
<feature type="transmembrane region" description="Helical" evidence="19">
    <location>
        <begin position="217"/>
        <end position="240"/>
    </location>
</feature>
<dbReference type="SUPFAM" id="SSF53474">
    <property type="entry name" value="alpha/beta-Hydrolases"/>
    <property type="match status" value="1"/>
</dbReference>
<evidence type="ECO:0000256" key="10">
    <source>
        <dbReference type="ARBA" id="ARBA00023011"/>
    </source>
</evidence>
<feature type="region of interest" description="Disordered" evidence="18">
    <location>
        <begin position="1"/>
        <end position="100"/>
    </location>
</feature>
<evidence type="ECO:0000256" key="4">
    <source>
        <dbReference type="ARBA" id="ARBA00022692"/>
    </source>
</evidence>
<dbReference type="AlphaFoldDB" id="A0A9W9I7Q0"/>
<keyword evidence="13" id="KW-1207">Sterol metabolism</keyword>
<dbReference type="InterPro" id="IPR002925">
    <property type="entry name" value="Dienelactn_hydro"/>
</dbReference>
<comment type="subcellular location">
    <subcellularLocation>
        <location evidence="1">Endoplasmic reticulum membrane</location>
        <topology evidence="1">Multi-pass membrane protein</topology>
    </subcellularLocation>
</comment>
<comment type="similarity">
    <text evidence="2">Belongs to the ERG4/ERG24 family.</text>
</comment>
<dbReference type="GO" id="GO:0016787">
    <property type="term" value="F:hydrolase activity"/>
    <property type="evidence" value="ECO:0007669"/>
    <property type="project" value="InterPro"/>
</dbReference>
<evidence type="ECO:0000256" key="17">
    <source>
        <dbReference type="ARBA" id="ARBA00048918"/>
    </source>
</evidence>
<dbReference type="EC" id="1.3.1.71" evidence="16"/>
<feature type="transmembrane region" description="Helical" evidence="19">
    <location>
        <begin position="490"/>
        <end position="510"/>
    </location>
</feature>
<evidence type="ECO:0000256" key="15">
    <source>
        <dbReference type="ARBA" id="ARBA00029435"/>
    </source>
</evidence>
<keyword evidence="10" id="KW-0756">Sterol biosynthesis</keyword>
<comment type="pathway">
    <text evidence="15">Steroid metabolism; ergosterol biosynthesis.</text>
</comment>
<evidence type="ECO:0000256" key="8">
    <source>
        <dbReference type="ARBA" id="ARBA00022989"/>
    </source>
</evidence>
<proteinExistence type="inferred from homology"/>
<reference evidence="21" key="2">
    <citation type="journal article" date="2023" name="IMA Fungus">
        <title>Comparative genomic study of the Penicillium genus elucidates a diverse pangenome and 15 lateral gene transfer events.</title>
        <authorList>
            <person name="Petersen C."/>
            <person name="Sorensen T."/>
            <person name="Nielsen M.R."/>
            <person name="Sondergaard T.E."/>
            <person name="Sorensen J.L."/>
            <person name="Fitzpatrick D.A."/>
            <person name="Frisvad J.C."/>
            <person name="Nielsen K.L."/>
        </authorList>
    </citation>
    <scope>NUCLEOTIDE SEQUENCE</scope>
    <source>
        <strain evidence="21">IBT 21917</strain>
    </source>
</reference>
<comment type="catalytic activity">
    <reaction evidence="17">
        <text>ergosterol + NADP(+) = ergosta-5,7,22,24(28)-tetraen-3beta-ol + NADPH + H(+)</text>
        <dbReference type="Rhea" id="RHEA:18501"/>
        <dbReference type="ChEBI" id="CHEBI:15378"/>
        <dbReference type="ChEBI" id="CHEBI:16933"/>
        <dbReference type="ChEBI" id="CHEBI:18249"/>
        <dbReference type="ChEBI" id="CHEBI:57783"/>
        <dbReference type="ChEBI" id="CHEBI:58349"/>
        <dbReference type="EC" id="1.3.1.71"/>
    </reaction>
    <physiologicalReaction direction="right-to-left" evidence="17">
        <dbReference type="Rhea" id="RHEA:18503"/>
    </physiologicalReaction>
</comment>
<dbReference type="GO" id="GO:0017000">
    <property type="term" value="P:antibiotic biosynthetic process"/>
    <property type="evidence" value="ECO:0007669"/>
    <property type="project" value="UniProtKB-ARBA"/>
</dbReference>
<keyword evidence="4 19" id="KW-0812">Transmembrane</keyword>
<organism evidence="21 22">
    <name type="scientific">Penicillium capsulatum</name>
    <dbReference type="NCBI Taxonomy" id="69766"/>
    <lineage>
        <taxon>Eukaryota</taxon>
        <taxon>Fungi</taxon>
        <taxon>Dikarya</taxon>
        <taxon>Ascomycota</taxon>
        <taxon>Pezizomycotina</taxon>
        <taxon>Eurotiomycetes</taxon>
        <taxon>Eurotiomycetidae</taxon>
        <taxon>Eurotiales</taxon>
        <taxon>Aspergillaceae</taxon>
        <taxon>Penicillium</taxon>
    </lineage>
</organism>
<dbReference type="GO" id="GO:0000246">
    <property type="term" value="F:Delta24(24-1) sterol reductase activity"/>
    <property type="evidence" value="ECO:0007669"/>
    <property type="project" value="UniProtKB-EC"/>
</dbReference>
<keyword evidence="8 19" id="KW-1133">Transmembrane helix</keyword>
<feature type="transmembrane region" description="Helical" evidence="19">
    <location>
        <begin position="334"/>
        <end position="353"/>
    </location>
</feature>
<feature type="transmembrane region" description="Helical" evidence="19">
    <location>
        <begin position="183"/>
        <end position="205"/>
    </location>
</feature>
<keyword evidence="9" id="KW-0560">Oxidoreductase</keyword>
<evidence type="ECO:0000259" key="20">
    <source>
        <dbReference type="Pfam" id="PF01738"/>
    </source>
</evidence>
<dbReference type="InterPro" id="IPR001171">
    <property type="entry name" value="ERG24_DHCR-like"/>
</dbReference>
<evidence type="ECO:0000313" key="22">
    <source>
        <dbReference type="Proteomes" id="UP001146351"/>
    </source>
</evidence>
<dbReference type="PANTHER" id="PTHR47562">
    <property type="match status" value="1"/>
</dbReference>
<evidence type="ECO:0000256" key="9">
    <source>
        <dbReference type="ARBA" id="ARBA00023002"/>
    </source>
</evidence>
<evidence type="ECO:0000256" key="6">
    <source>
        <dbReference type="ARBA" id="ARBA00022857"/>
    </source>
</evidence>
<dbReference type="GO" id="GO:0006696">
    <property type="term" value="P:ergosterol biosynthetic process"/>
    <property type="evidence" value="ECO:0007669"/>
    <property type="project" value="UniProtKB-ARBA"/>
</dbReference>
<evidence type="ECO:0000256" key="16">
    <source>
        <dbReference type="ARBA" id="ARBA00038892"/>
    </source>
</evidence>
<feature type="transmembrane region" description="Helical" evidence="19">
    <location>
        <begin position="410"/>
        <end position="426"/>
    </location>
</feature>
<evidence type="ECO:0000256" key="19">
    <source>
        <dbReference type="SAM" id="Phobius"/>
    </source>
</evidence>
<accession>A0A9W9I7Q0</accession>
<keyword evidence="14" id="KW-0753">Steroid metabolism</keyword>
<evidence type="ECO:0000313" key="21">
    <source>
        <dbReference type="EMBL" id="KAJ5171780.1"/>
    </source>
</evidence>
<dbReference type="InterPro" id="IPR018083">
    <property type="entry name" value="Sterol_reductase_CS"/>
</dbReference>
<dbReference type="InterPro" id="IPR029058">
    <property type="entry name" value="AB_hydrolase_fold"/>
</dbReference>
<dbReference type="GO" id="GO:0005789">
    <property type="term" value="C:endoplasmic reticulum membrane"/>
    <property type="evidence" value="ECO:0007669"/>
    <property type="project" value="UniProtKB-SubCell"/>
</dbReference>
<keyword evidence="3" id="KW-0444">Lipid biosynthesis</keyword>
<keyword evidence="22" id="KW-1185">Reference proteome</keyword>
<dbReference type="EMBL" id="JAPQKO010000003">
    <property type="protein sequence ID" value="KAJ5171780.1"/>
    <property type="molecule type" value="Genomic_DNA"/>
</dbReference>
<evidence type="ECO:0000256" key="1">
    <source>
        <dbReference type="ARBA" id="ARBA00004477"/>
    </source>
</evidence>
<evidence type="ECO:0000256" key="3">
    <source>
        <dbReference type="ARBA" id="ARBA00022516"/>
    </source>
</evidence>
<evidence type="ECO:0000256" key="14">
    <source>
        <dbReference type="ARBA" id="ARBA00023221"/>
    </source>
</evidence>
<feature type="transmembrane region" description="Helical" evidence="19">
    <location>
        <begin position="120"/>
        <end position="141"/>
    </location>
</feature>
<dbReference type="Pfam" id="PF01738">
    <property type="entry name" value="DLH"/>
    <property type="match status" value="1"/>
</dbReference>
<reference evidence="21" key="1">
    <citation type="submission" date="2022-11" db="EMBL/GenBank/DDBJ databases">
        <authorList>
            <person name="Petersen C."/>
        </authorList>
    </citation>
    <scope>NUCLEOTIDE SEQUENCE</scope>
    <source>
        <strain evidence="21">IBT 21917</strain>
    </source>
</reference>
<evidence type="ECO:0000256" key="7">
    <source>
        <dbReference type="ARBA" id="ARBA00022955"/>
    </source>
</evidence>
<dbReference type="PROSITE" id="PS01017">
    <property type="entry name" value="STEROL_REDUCT_1"/>
    <property type="match status" value="1"/>
</dbReference>
<keyword evidence="12 19" id="KW-0472">Membrane</keyword>
<gene>
    <name evidence="21" type="ORF">N7492_004373</name>
</gene>
<sequence length="833" mass="94629">MTLTRSQTGKTPKKMDRPGYIETPGRRVTRNSSVFDGSENDASDVATPSRSKSTTRRRTSAKVKTEEDEDDDEPQVKSATNGKPATPKSKSKAKPSKSRLVDGWEEGLDPKIDYSGHYEFGGSLGVLSMMIGFPMLMYYMWIGATYYNGKFPRPAEGQSYSEFFSHLANLVYTGAFPSLKAWVIYWVFFIFEGACYVLLPGVSVSGRPLPHMGGKQLPYYCSGVWSFYTSIVLALVLHFTGLFKLYTIIDEFGPLLSVAILSGFLVSFVAYFSALARGAQHRMTGSPIYDFFMGAELNPRMFGILDFKMFFEVRLPWFILLFLSMGAAARQYEIYGYVSGEVMFLVMAHYLYANACSKGEECIVSTWDMYYEKWGFMLIFWNLAGVPLSYCHCTIYLANHDPSEYRWNRVFLAFLYIAYLFVYWVWDTTNSQKNRFRQQERGTMVSRKTFPQLPWQTVQNPKTITADDGSKILVDGWYGKARKIHYSCDLFFALNWGLITGFSSPFPWFYPLFFACMISHRALRDIQRCRTKYGEAWLEYERQVPYLFIPVSWSRPLLIKNIMLVQESYHDVPTTADGQGTMRIYVFHPTIPGYPKARFPGVVIFSEIYQVTGPVARFARQIAGQGYICAAPSSYHEFTGPEALQYNAEDTDKGNAWKIGKKLAAYDEDASLAVDYLLSLPTCNGRIGATGMCLGGHLAYRCALDSRVKAAVCYFATDIHSKTLAQGKNDDSLERAEDIKGELLMIFGKNDTHVPPEGRDLIRKTLHDKGVLFSFYEVAWAQHAFIRDELSKGRYDPAITKTCFEMLLELFGRTLKLDLGDHDGKQLVVEDVC</sequence>
<dbReference type="OrthoDB" id="5326588at2759"/>
<evidence type="ECO:0000256" key="18">
    <source>
        <dbReference type="SAM" id="MobiDB-lite"/>
    </source>
</evidence>